<dbReference type="InterPro" id="IPR001296">
    <property type="entry name" value="Glyco_trans_1"/>
</dbReference>
<dbReference type="PANTHER" id="PTHR45947">
    <property type="entry name" value="SULFOQUINOVOSYL TRANSFERASE SQD2"/>
    <property type="match status" value="1"/>
</dbReference>
<dbReference type="EMBL" id="CAACYD010000006">
    <property type="protein sequence ID" value="VFA88434.1"/>
    <property type="molecule type" value="Genomic_DNA"/>
</dbReference>
<dbReference type="Proteomes" id="UP000360750">
    <property type="component" value="Unassembled WGS sequence"/>
</dbReference>
<evidence type="ECO:0000256" key="1">
    <source>
        <dbReference type="ARBA" id="ARBA00022676"/>
    </source>
</evidence>
<protein>
    <submittedName>
        <fullName evidence="5">D-inositol-3-phosphate glycosyltransferase</fullName>
        <ecNumber evidence="5">2.4.1.250</ecNumber>
    </submittedName>
</protein>
<dbReference type="AlphaFoldDB" id="A0ABD7V2B6"/>
<dbReference type="PANTHER" id="PTHR45947:SF3">
    <property type="entry name" value="SULFOQUINOVOSYL TRANSFERASE SQD2"/>
    <property type="match status" value="1"/>
</dbReference>
<dbReference type="GO" id="GO:1903509">
    <property type="term" value="P:liposaccharide metabolic process"/>
    <property type="evidence" value="ECO:0007669"/>
    <property type="project" value="UniProtKB-ARBA"/>
</dbReference>
<dbReference type="GeneID" id="60749987"/>
<feature type="domain" description="Glycosyl transferase family 1" evidence="3">
    <location>
        <begin position="190"/>
        <end position="321"/>
    </location>
</feature>
<dbReference type="Gene3D" id="3.40.50.2000">
    <property type="entry name" value="Glycogen Phosphorylase B"/>
    <property type="match status" value="2"/>
</dbReference>
<dbReference type="SUPFAM" id="SSF53756">
    <property type="entry name" value="UDP-Glycosyltransferase/glycogen phosphorylase"/>
    <property type="match status" value="1"/>
</dbReference>
<evidence type="ECO:0000259" key="4">
    <source>
        <dbReference type="Pfam" id="PF13439"/>
    </source>
</evidence>
<evidence type="ECO:0000259" key="3">
    <source>
        <dbReference type="Pfam" id="PF00534"/>
    </source>
</evidence>
<dbReference type="EC" id="2.4.1.250" evidence="5"/>
<evidence type="ECO:0000313" key="5">
    <source>
        <dbReference type="EMBL" id="VFA88434.1"/>
    </source>
</evidence>
<evidence type="ECO:0000313" key="6">
    <source>
        <dbReference type="Proteomes" id="UP000360750"/>
    </source>
</evidence>
<evidence type="ECO:0000256" key="2">
    <source>
        <dbReference type="ARBA" id="ARBA00022679"/>
    </source>
</evidence>
<accession>A0ABD7V2B6</accession>
<sequence>MRESLRIAIIASSRYPIAQPFAGGLESHVWHLTRALTTAGHEVTLFAGAGCDLPIDSDRLRGRLFEPSAAARADVSMPPAEVLHEHHSYLSLMLELARNPDEFDVIHNHSLHYLPVAMGPSVQTPMLTTLHTPPTPWLESALTLAPGTRCVVVSRHTAQAWAHVLGTVPVVLNGVRLDRWTSGPGGDDLVWFGRIVPEKGTHLAIEAARLAGRRLRLAGRISDEQYFRDRVAPALGDHVTYEGHLRQRDLARLVGSCGATLVTPVWDEPYGLVVAESLACGTPVAGFARGGIPEIVDAGSGVLVAPDDVHALADAAEEAIVLDRRLVRRRAEQHCSDAAMIGRYRAIYEQMVAGRRRAHRPSVKVSA</sequence>
<dbReference type="RefSeq" id="WP_131734169.1">
    <property type="nucleotide sequence ID" value="NZ_CAACYD010000006.1"/>
</dbReference>
<dbReference type="GO" id="GO:1901137">
    <property type="term" value="P:carbohydrate derivative biosynthetic process"/>
    <property type="evidence" value="ECO:0007669"/>
    <property type="project" value="UniProtKB-ARBA"/>
</dbReference>
<name>A0ABD7V2B6_9ACTN</name>
<dbReference type="Pfam" id="PF00534">
    <property type="entry name" value="Glycos_transf_1"/>
    <property type="match status" value="1"/>
</dbReference>
<keyword evidence="2 5" id="KW-0808">Transferase</keyword>
<dbReference type="GO" id="GO:0102710">
    <property type="term" value="F:D-inositol-3-phosphate glycosyltransferase activity"/>
    <property type="evidence" value="ECO:0007669"/>
    <property type="project" value="UniProtKB-EC"/>
</dbReference>
<dbReference type="Pfam" id="PF13439">
    <property type="entry name" value="Glyco_transf_4"/>
    <property type="match status" value="1"/>
</dbReference>
<dbReference type="InterPro" id="IPR050194">
    <property type="entry name" value="Glycosyltransferase_grp1"/>
</dbReference>
<organism evidence="5 6">
    <name type="scientific">Gordonia paraffinivorans</name>
    <dbReference type="NCBI Taxonomy" id="175628"/>
    <lineage>
        <taxon>Bacteria</taxon>
        <taxon>Bacillati</taxon>
        <taxon>Actinomycetota</taxon>
        <taxon>Actinomycetes</taxon>
        <taxon>Mycobacteriales</taxon>
        <taxon>Gordoniaceae</taxon>
        <taxon>Gordonia</taxon>
    </lineage>
</organism>
<keyword evidence="1 5" id="KW-0328">Glycosyltransferase</keyword>
<comment type="caution">
    <text evidence="5">The sequence shown here is derived from an EMBL/GenBank/DDBJ whole genome shotgun (WGS) entry which is preliminary data.</text>
</comment>
<gene>
    <name evidence="5" type="primary">mshA_2</name>
    <name evidence="5" type="ORF">NCTC8139_01979</name>
</gene>
<dbReference type="InterPro" id="IPR028098">
    <property type="entry name" value="Glyco_trans_4-like_N"/>
</dbReference>
<reference evidence="5 6" key="1">
    <citation type="submission" date="2019-02" db="EMBL/GenBank/DDBJ databases">
        <authorList>
            <consortium name="Pathogen Informatics"/>
        </authorList>
    </citation>
    <scope>NUCLEOTIDE SEQUENCE [LARGE SCALE GENOMIC DNA]</scope>
    <source>
        <strain evidence="5 6">3012STDY6756503</strain>
    </source>
</reference>
<feature type="domain" description="Glycosyltransferase subfamily 4-like N-terminal" evidence="4">
    <location>
        <begin position="23"/>
        <end position="179"/>
    </location>
</feature>
<proteinExistence type="predicted"/>